<feature type="transmembrane region" description="Helical" evidence="2">
    <location>
        <begin position="188"/>
        <end position="213"/>
    </location>
</feature>
<reference evidence="3 4" key="1">
    <citation type="submission" date="2019-04" db="EMBL/GenBank/DDBJ databases">
        <authorList>
            <person name="Li Y."/>
            <person name="Wang J."/>
        </authorList>
    </citation>
    <scope>NUCLEOTIDE SEQUENCE [LARGE SCALE GENOMIC DNA]</scope>
    <source>
        <strain evidence="3 4">DSM 14668</strain>
    </source>
</reference>
<dbReference type="AlphaFoldDB" id="A0A4U1J1T7"/>
<keyword evidence="2" id="KW-0812">Transmembrane</keyword>
<feature type="transmembrane region" description="Helical" evidence="2">
    <location>
        <begin position="152"/>
        <end position="176"/>
    </location>
</feature>
<feature type="transmembrane region" description="Helical" evidence="2">
    <location>
        <begin position="444"/>
        <end position="465"/>
    </location>
</feature>
<dbReference type="PANTHER" id="PTHR11328">
    <property type="entry name" value="MAJOR FACILITATOR SUPERFAMILY DOMAIN-CONTAINING PROTEIN"/>
    <property type="match status" value="1"/>
</dbReference>
<feature type="transmembrane region" description="Helical" evidence="2">
    <location>
        <begin position="42"/>
        <end position="63"/>
    </location>
</feature>
<dbReference type="InterPro" id="IPR039672">
    <property type="entry name" value="MFS_2"/>
</dbReference>
<dbReference type="GO" id="GO:0008643">
    <property type="term" value="P:carbohydrate transport"/>
    <property type="evidence" value="ECO:0007669"/>
    <property type="project" value="InterPro"/>
</dbReference>
<dbReference type="PANTHER" id="PTHR11328:SF24">
    <property type="entry name" value="MAJOR FACILITATOR SUPERFAMILY (MFS) PROFILE DOMAIN-CONTAINING PROTEIN"/>
    <property type="match status" value="1"/>
</dbReference>
<dbReference type="GO" id="GO:0015293">
    <property type="term" value="F:symporter activity"/>
    <property type="evidence" value="ECO:0007669"/>
    <property type="project" value="InterPro"/>
</dbReference>
<protein>
    <submittedName>
        <fullName evidence="3">MFS transporter</fullName>
    </submittedName>
</protein>
<proteinExistence type="inferred from homology"/>
<gene>
    <name evidence="3" type="ORF">E8A74_32130</name>
</gene>
<dbReference type="Proteomes" id="UP000309215">
    <property type="component" value="Unassembled WGS sequence"/>
</dbReference>
<dbReference type="Gene3D" id="1.20.1250.20">
    <property type="entry name" value="MFS general substrate transporter like domains"/>
    <property type="match status" value="1"/>
</dbReference>
<comment type="similarity">
    <text evidence="1">Belongs to the sodium:galactoside symporter (TC 2.A.2) family.</text>
</comment>
<feature type="transmembrane region" description="Helical" evidence="2">
    <location>
        <begin position="75"/>
        <end position="95"/>
    </location>
</feature>
<dbReference type="Pfam" id="PF13347">
    <property type="entry name" value="MFS_2"/>
    <property type="match status" value="1"/>
</dbReference>
<accession>A0A4U1J1T7</accession>
<feature type="transmembrane region" description="Helical" evidence="2">
    <location>
        <begin position="411"/>
        <end position="432"/>
    </location>
</feature>
<evidence type="ECO:0000313" key="3">
    <source>
        <dbReference type="EMBL" id="TKD01016.1"/>
    </source>
</evidence>
<dbReference type="GO" id="GO:0005886">
    <property type="term" value="C:plasma membrane"/>
    <property type="evidence" value="ECO:0007669"/>
    <property type="project" value="TreeGrafter"/>
</dbReference>
<dbReference type="OrthoDB" id="181905at2"/>
<feature type="transmembrane region" description="Helical" evidence="2">
    <location>
        <begin position="370"/>
        <end position="391"/>
    </location>
</feature>
<evidence type="ECO:0000256" key="1">
    <source>
        <dbReference type="ARBA" id="ARBA00009617"/>
    </source>
</evidence>
<feature type="transmembrane region" description="Helical" evidence="2">
    <location>
        <begin position="344"/>
        <end position="364"/>
    </location>
</feature>
<keyword evidence="2" id="KW-1133">Transmembrane helix</keyword>
<organism evidence="3 4">
    <name type="scientific">Polyangium fumosum</name>
    <dbReference type="NCBI Taxonomy" id="889272"/>
    <lineage>
        <taxon>Bacteria</taxon>
        <taxon>Pseudomonadati</taxon>
        <taxon>Myxococcota</taxon>
        <taxon>Polyangia</taxon>
        <taxon>Polyangiales</taxon>
        <taxon>Polyangiaceae</taxon>
        <taxon>Polyangium</taxon>
    </lineage>
</organism>
<name>A0A4U1J1T7_9BACT</name>
<keyword evidence="4" id="KW-1185">Reference proteome</keyword>
<dbReference type="InterPro" id="IPR036259">
    <property type="entry name" value="MFS_trans_sf"/>
</dbReference>
<evidence type="ECO:0000313" key="4">
    <source>
        <dbReference type="Proteomes" id="UP000309215"/>
    </source>
</evidence>
<dbReference type="EMBL" id="SSMQ01000042">
    <property type="protein sequence ID" value="TKD01016.1"/>
    <property type="molecule type" value="Genomic_DNA"/>
</dbReference>
<sequence>MMRKHVAFSPRLSSPKRFAVSSRTMTALAAVPRARLSFWNKLVYAAGNTGNVIGYQLVTTYVLRLYAPPDDKGTALIPAFLAGAIPTYLLLNLVARGFDTFWDPIVANWSDRSKHRLGRRRAFMIAGVFPLALTAGLIFFPPTAATSLVNVVWLGAMLTAYYAMFSVYVAPYLALLPEIAPDKQENTSLSTLLAAAALLGALGVMVVAPALFLGKGGNDRVELQTMAGALALLSFVLMLLPVVFLDERRLVIRAEASGAEPSHLGLVDSLRATFADRAFLTYVLGYTLYFFAFNMISTGVPFYVEVLMGRPLAEVGKLLGPMFGVAALAFPLLGGLARRFSKKGTMIASSLVFGGLMTLLPWVHDVRLGMVIFALAGVPVAIFMAIPNAILADVCEASTRRTGQRREAMFFGAQGFLQKISLGVSTGVFQWVKDALGSSADKPLGVQVTGPLATAILVLAALTFARYPEARVTKEMEGAG</sequence>
<feature type="transmembrane region" description="Helical" evidence="2">
    <location>
        <begin position="318"/>
        <end position="337"/>
    </location>
</feature>
<feature type="transmembrane region" description="Helical" evidence="2">
    <location>
        <begin position="279"/>
        <end position="298"/>
    </location>
</feature>
<keyword evidence="2" id="KW-0472">Membrane</keyword>
<dbReference type="SUPFAM" id="SSF103473">
    <property type="entry name" value="MFS general substrate transporter"/>
    <property type="match status" value="1"/>
</dbReference>
<evidence type="ECO:0000256" key="2">
    <source>
        <dbReference type="SAM" id="Phobius"/>
    </source>
</evidence>
<feature type="transmembrane region" description="Helical" evidence="2">
    <location>
        <begin position="122"/>
        <end position="140"/>
    </location>
</feature>
<feature type="transmembrane region" description="Helical" evidence="2">
    <location>
        <begin position="225"/>
        <end position="245"/>
    </location>
</feature>
<comment type="caution">
    <text evidence="3">The sequence shown here is derived from an EMBL/GenBank/DDBJ whole genome shotgun (WGS) entry which is preliminary data.</text>
</comment>